<reference evidence="3 4" key="1">
    <citation type="submission" date="2023-01" db="EMBL/GenBank/DDBJ databases">
        <authorList>
            <person name="Whitehead M."/>
        </authorList>
    </citation>
    <scope>NUCLEOTIDE SEQUENCE [LARGE SCALE GENOMIC DNA]</scope>
</reference>
<protein>
    <recommendedName>
        <fullName evidence="2">FP protein N-terminal domain-containing protein</fullName>
    </recommendedName>
</protein>
<keyword evidence="4" id="KW-1185">Reference proteome</keyword>
<dbReference type="Proteomes" id="UP001160148">
    <property type="component" value="Unassembled WGS sequence"/>
</dbReference>
<evidence type="ECO:0000313" key="4">
    <source>
        <dbReference type="Proteomes" id="UP001160148"/>
    </source>
</evidence>
<dbReference type="InterPro" id="IPR011011">
    <property type="entry name" value="Znf_FYVE_PHD"/>
</dbReference>
<evidence type="ECO:0000259" key="2">
    <source>
        <dbReference type="Pfam" id="PF03258"/>
    </source>
</evidence>
<dbReference type="SUPFAM" id="SSF57903">
    <property type="entry name" value="FYVE/PHD zinc finger"/>
    <property type="match status" value="1"/>
</dbReference>
<evidence type="ECO:0000313" key="3">
    <source>
        <dbReference type="EMBL" id="CAI6375846.1"/>
    </source>
</evidence>
<name>A0AAV0Y8U2_9HEMI</name>
<feature type="domain" description="FP protein N-terminal" evidence="2">
    <location>
        <begin position="140"/>
        <end position="225"/>
    </location>
</feature>
<sequence length="234" mass="27111">MQCGKCHETLIREDVIICSSCKKESHFYCQGITETGFGRMTKNTKNRWDCNECKVSRESKKGDIQSVNDENNNIKQLTESVQFMSTKFDQCNITVGKILNEMKELREQNMKLTETNDKLSSEIRVLKIKVDELEQKTLEKVVEIMGVPLIQNEDCKNTVKGMISKLNIECDVVKAYRISSKQKTDTKIITWLSDTNAKNQFLTTAKKNKWTANQYQSDWPTSKIYINNHLTKFK</sequence>
<feature type="coiled-coil region" evidence="1">
    <location>
        <begin position="67"/>
        <end position="136"/>
    </location>
</feature>
<evidence type="ECO:0000256" key="1">
    <source>
        <dbReference type="SAM" id="Coils"/>
    </source>
</evidence>
<dbReference type="InterPro" id="IPR013083">
    <property type="entry name" value="Znf_RING/FYVE/PHD"/>
</dbReference>
<keyword evidence="1" id="KW-0175">Coiled coil</keyword>
<gene>
    <name evidence="3" type="ORF">MEUPH1_LOCUS29291</name>
</gene>
<dbReference type="AlphaFoldDB" id="A0AAV0Y8U2"/>
<organism evidence="3 4">
    <name type="scientific">Macrosiphum euphorbiae</name>
    <name type="common">potato aphid</name>
    <dbReference type="NCBI Taxonomy" id="13131"/>
    <lineage>
        <taxon>Eukaryota</taxon>
        <taxon>Metazoa</taxon>
        <taxon>Ecdysozoa</taxon>
        <taxon>Arthropoda</taxon>
        <taxon>Hexapoda</taxon>
        <taxon>Insecta</taxon>
        <taxon>Pterygota</taxon>
        <taxon>Neoptera</taxon>
        <taxon>Paraneoptera</taxon>
        <taxon>Hemiptera</taxon>
        <taxon>Sternorrhyncha</taxon>
        <taxon>Aphidomorpha</taxon>
        <taxon>Aphidoidea</taxon>
        <taxon>Aphididae</taxon>
        <taxon>Macrosiphini</taxon>
        <taxon>Macrosiphum</taxon>
    </lineage>
</organism>
<dbReference type="InterPro" id="IPR004941">
    <property type="entry name" value="FP_N"/>
</dbReference>
<proteinExistence type="predicted"/>
<dbReference type="Pfam" id="PF03258">
    <property type="entry name" value="Baculo_FP"/>
    <property type="match status" value="1"/>
</dbReference>
<accession>A0AAV0Y8U2</accession>
<dbReference type="Gene3D" id="3.30.40.10">
    <property type="entry name" value="Zinc/RING finger domain, C3HC4 (zinc finger)"/>
    <property type="match status" value="1"/>
</dbReference>
<comment type="caution">
    <text evidence="3">The sequence shown here is derived from an EMBL/GenBank/DDBJ whole genome shotgun (WGS) entry which is preliminary data.</text>
</comment>
<dbReference type="EMBL" id="CARXXK010001373">
    <property type="protein sequence ID" value="CAI6375846.1"/>
    <property type="molecule type" value="Genomic_DNA"/>
</dbReference>